<dbReference type="EMBL" id="JACGCM010001215">
    <property type="protein sequence ID" value="KAF6158924.1"/>
    <property type="molecule type" value="Genomic_DNA"/>
</dbReference>
<gene>
    <name evidence="1" type="ORF">GIB67_012341</name>
</gene>
<organism evidence="1 2">
    <name type="scientific">Kingdonia uniflora</name>
    <dbReference type="NCBI Taxonomy" id="39325"/>
    <lineage>
        <taxon>Eukaryota</taxon>
        <taxon>Viridiplantae</taxon>
        <taxon>Streptophyta</taxon>
        <taxon>Embryophyta</taxon>
        <taxon>Tracheophyta</taxon>
        <taxon>Spermatophyta</taxon>
        <taxon>Magnoliopsida</taxon>
        <taxon>Ranunculales</taxon>
        <taxon>Circaeasteraceae</taxon>
        <taxon>Kingdonia</taxon>
    </lineage>
</organism>
<sequence length="301" mass="33422">MPDVSREYLRDRIIAVWRNFKSDLHTKYVKGKNPMVVKAGVAPEFVNIDDWSTFEDYCNSATFQALSEQNSANRKKLEAPACVDRNRMAVIRHNIEKIRQCERLDPKTKTTSVDDSIAKGPSCNSSQPTSVPSTLALISAKKGTLNGVIEARVACGKVVSIDHTVLIYGAVLGYGFYKILLSQIFSPTCRLIKPDGYVDTLGEVDVGGYVAWPKWSVSTEVSSDLTIEVGVKYLLHKPLISIFHIEDAKYLDMFSLSTVYEVVYIRSSFTTAERASGALRVIGVDLNPNMLKETKKIGVTE</sequence>
<dbReference type="AlphaFoldDB" id="A0A7J7MVQ7"/>
<accession>A0A7J7MVQ7</accession>
<name>A0A7J7MVQ7_9MAGN</name>
<keyword evidence="2" id="KW-1185">Reference proteome</keyword>
<dbReference type="Proteomes" id="UP000541444">
    <property type="component" value="Unassembled WGS sequence"/>
</dbReference>
<comment type="caution">
    <text evidence="1">The sequence shown here is derived from an EMBL/GenBank/DDBJ whole genome shotgun (WGS) entry which is preliminary data.</text>
</comment>
<proteinExistence type="predicted"/>
<evidence type="ECO:0008006" key="3">
    <source>
        <dbReference type="Google" id="ProtNLM"/>
    </source>
</evidence>
<protein>
    <recommendedName>
        <fullName evidence="3">Transposase Tnp1/En/Spm-like domain-containing protein</fullName>
    </recommendedName>
</protein>
<dbReference type="OrthoDB" id="1304639at2759"/>
<evidence type="ECO:0000313" key="1">
    <source>
        <dbReference type="EMBL" id="KAF6158924.1"/>
    </source>
</evidence>
<evidence type="ECO:0000313" key="2">
    <source>
        <dbReference type="Proteomes" id="UP000541444"/>
    </source>
</evidence>
<reference evidence="1 2" key="1">
    <citation type="journal article" date="2020" name="IScience">
        <title>Genome Sequencing of the Endangered Kingdonia uniflora (Circaeasteraceae, Ranunculales) Reveals Potential Mechanisms of Evolutionary Specialization.</title>
        <authorList>
            <person name="Sun Y."/>
            <person name="Deng T."/>
            <person name="Zhang A."/>
            <person name="Moore M.J."/>
            <person name="Landis J.B."/>
            <person name="Lin N."/>
            <person name="Zhang H."/>
            <person name="Zhang X."/>
            <person name="Huang J."/>
            <person name="Zhang X."/>
            <person name="Sun H."/>
            <person name="Wang H."/>
        </authorList>
    </citation>
    <scope>NUCLEOTIDE SEQUENCE [LARGE SCALE GENOMIC DNA]</scope>
    <source>
        <strain evidence="1">TB1705</strain>
        <tissue evidence="1">Leaf</tissue>
    </source>
</reference>